<dbReference type="Bgee" id="ENSPREG00000003244">
    <property type="expression patterns" value="Expressed in caudal fin and 1 other cell type or tissue"/>
</dbReference>
<evidence type="ECO:0000313" key="3">
    <source>
        <dbReference type="Proteomes" id="UP000242638"/>
    </source>
</evidence>
<keyword evidence="3" id="KW-1185">Reference proteome</keyword>
<name>A0A3P9N529_POERE</name>
<organism evidence="2 3">
    <name type="scientific">Poecilia reticulata</name>
    <name type="common">Guppy</name>
    <name type="synonym">Acanthophacelus reticulatus</name>
    <dbReference type="NCBI Taxonomy" id="8081"/>
    <lineage>
        <taxon>Eukaryota</taxon>
        <taxon>Metazoa</taxon>
        <taxon>Chordata</taxon>
        <taxon>Craniata</taxon>
        <taxon>Vertebrata</taxon>
        <taxon>Euteleostomi</taxon>
        <taxon>Actinopterygii</taxon>
        <taxon>Neopterygii</taxon>
        <taxon>Teleostei</taxon>
        <taxon>Neoteleostei</taxon>
        <taxon>Acanthomorphata</taxon>
        <taxon>Ovalentaria</taxon>
        <taxon>Atherinomorphae</taxon>
        <taxon>Cyprinodontiformes</taxon>
        <taxon>Poeciliidae</taxon>
        <taxon>Poeciliinae</taxon>
        <taxon>Poecilia</taxon>
    </lineage>
</organism>
<reference evidence="2" key="3">
    <citation type="submission" date="2025-09" db="UniProtKB">
        <authorList>
            <consortium name="Ensembl"/>
        </authorList>
    </citation>
    <scope>IDENTIFICATION</scope>
    <source>
        <strain evidence="2">Guanapo</strain>
    </source>
</reference>
<accession>A0A3P9N529</accession>
<reference evidence="2" key="2">
    <citation type="submission" date="2025-08" db="UniProtKB">
        <authorList>
            <consortium name="Ensembl"/>
        </authorList>
    </citation>
    <scope>IDENTIFICATION</scope>
    <source>
        <strain evidence="2">Guanapo</strain>
    </source>
</reference>
<dbReference type="Ensembl" id="ENSPRET00000004696.1">
    <property type="protein sequence ID" value="ENSPREP00000004632.1"/>
    <property type="gene ID" value="ENSPREG00000003244.1"/>
</dbReference>
<feature type="region of interest" description="Disordered" evidence="1">
    <location>
        <begin position="38"/>
        <end position="67"/>
    </location>
</feature>
<evidence type="ECO:0000256" key="1">
    <source>
        <dbReference type="SAM" id="MobiDB-lite"/>
    </source>
</evidence>
<reference evidence="3" key="1">
    <citation type="submission" date="2013-11" db="EMBL/GenBank/DDBJ databases">
        <title>The genomic landscape of the Guanapo guppy.</title>
        <authorList>
            <person name="Kuenstner A."/>
            <person name="Dreyer C."/>
        </authorList>
    </citation>
    <scope>NUCLEOTIDE SEQUENCE</scope>
    <source>
        <strain evidence="3">Guanapo</strain>
    </source>
</reference>
<evidence type="ECO:0000313" key="2">
    <source>
        <dbReference type="Ensembl" id="ENSPREP00000004632.1"/>
    </source>
</evidence>
<dbReference type="Proteomes" id="UP000242638">
    <property type="component" value="Unassembled WGS sequence"/>
</dbReference>
<dbReference type="GeneTree" id="ENSGT00390000013063"/>
<proteinExistence type="predicted"/>
<dbReference type="AlphaFoldDB" id="A0A3P9N529"/>
<protein>
    <submittedName>
        <fullName evidence="2">Presenilin associated rhomboid like</fullName>
    </submittedName>
</protein>
<sequence>MAWRSCSVLCRLTGGDPFLCSVKGGRWPGGFQQRCSFKKASRTPEPKQPEGPGLQNQAPAAPRPPAPPRALSRLVRPFLFTVGFSGCSFGAAAIWQYESLKSRVQSYFNELQADWLEKLRPQKRGDVRKEINQWWNSLTEGQKTVAGPEGHRCHGYSWPAAGMEVLRPRRASGRSSVRDMVHPVWTRADLEEPRSARQAVARPADPERRRWARWAGRRRLSTTTRTGL</sequence>